<reference evidence="5" key="1">
    <citation type="submission" date="2020-06" db="EMBL/GenBank/DDBJ databases">
        <title>Draft genomic sequence of Geomonas sp. Red330.</title>
        <authorList>
            <person name="Itoh H."/>
            <person name="Zhenxing X."/>
            <person name="Ushijima N."/>
            <person name="Masuda Y."/>
            <person name="Shiratori Y."/>
            <person name="Senoo K."/>
        </authorList>
    </citation>
    <scope>NUCLEOTIDE SEQUENCE [LARGE SCALE GENOMIC DNA]</scope>
    <source>
        <strain evidence="5">Red330</strain>
    </source>
</reference>
<dbReference type="SUPFAM" id="SSF158472">
    <property type="entry name" value="HAMP domain-like"/>
    <property type="match status" value="1"/>
</dbReference>
<keyword evidence="5" id="KW-1185">Reference proteome</keyword>
<dbReference type="RefSeq" id="WP_246399250.1">
    <property type="nucleotide sequence ID" value="NZ_BLXX01000003.1"/>
</dbReference>
<dbReference type="EMBL" id="BLXX01000003">
    <property type="protein sequence ID" value="GFO58968.1"/>
    <property type="molecule type" value="Genomic_DNA"/>
</dbReference>
<accession>A0A6V8MG49</accession>
<sequence>MMKRLLILILAAALCAGCATVRSGEKGSGFLHSFSEGRRLASARSALENGDEAGATKILESIVSGPPVPGVTDEALFRLALLTLKPSVERPASPQGHQLLRRLKKEFPASPWSVQATPLVELIGAADELRRQNRNYRTTNQTLNREVGELNRTINDLNKNLQQLKHLDLELEKKR</sequence>
<gene>
    <name evidence="4" type="ORF">GMST_12930</name>
</gene>
<feature type="domain" description="HAMP" evidence="3">
    <location>
        <begin position="113"/>
        <end position="166"/>
    </location>
</feature>
<dbReference type="GO" id="GO:0007165">
    <property type="term" value="P:signal transduction"/>
    <property type="evidence" value="ECO:0007669"/>
    <property type="project" value="InterPro"/>
</dbReference>
<evidence type="ECO:0000313" key="4">
    <source>
        <dbReference type="EMBL" id="GFO58968.1"/>
    </source>
</evidence>
<evidence type="ECO:0000256" key="2">
    <source>
        <dbReference type="SAM" id="SignalP"/>
    </source>
</evidence>
<feature type="signal peptide" evidence="2">
    <location>
        <begin position="1"/>
        <end position="23"/>
    </location>
</feature>
<feature type="coiled-coil region" evidence="1">
    <location>
        <begin position="119"/>
        <end position="174"/>
    </location>
</feature>
<dbReference type="PROSITE" id="PS50885">
    <property type="entry name" value="HAMP"/>
    <property type="match status" value="1"/>
</dbReference>
<evidence type="ECO:0000259" key="3">
    <source>
        <dbReference type="PROSITE" id="PS50885"/>
    </source>
</evidence>
<protein>
    <submittedName>
        <fullName evidence="4">Lipoprotein</fullName>
    </submittedName>
</protein>
<dbReference type="GO" id="GO:0016020">
    <property type="term" value="C:membrane"/>
    <property type="evidence" value="ECO:0007669"/>
    <property type="project" value="InterPro"/>
</dbReference>
<keyword evidence="1" id="KW-0175">Coiled coil</keyword>
<dbReference type="AlphaFoldDB" id="A0A6V8MG49"/>
<evidence type="ECO:0000313" key="5">
    <source>
        <dbReference type="Proteomes" id="UP000556026"/>
    </source>
</evidence>
<comment type="caution">
    <text evidence="4">The sequence shown here is derived from an EMBL/GenBank/DDBJ whole genome shotgun (WGS) entry which is preliminary data.</text>
</comment>
<name>A0A6V8MG49_9BACT</name>
<dbReference type="Proteomes" id="UP000556026">
    <property type="component" value="Unassembled WGS sequence"/>
</dbReference>
<organism evidence="4 5">
    <name type="scientific">Geomonas silvestris</name>
    <dbReference type="NCBI Taxonomy" id="2740184"/>
    <lineage>
        <taxon>Bacteria</taxon>
        <taxon>Pseudomonadati</taxon>
        <taxon>Thermodesulfobacteriota</taxon>
        <taxon>Desulfuromonadia</taxon>
        <taxon>Geobacterales</taxon>
        <taxon>Geobacteraceae</taxon>
        <taxon>Geomonas</taxon>
    </lineage>
</organism>
<keyword evidence="2" id="KW-0732">Signal</keyword>
<dbReference type="InterPro" id="IPR003660">
    <property type="entry name" value="HAMP_dom"/>
</dbReference>
<feature type="chain" id="PRO_5027905261" evidence="2">
    <location>
        <begin position="24"/>
        <end position="175"/>
    </location>
</feature>
<evidence type="ECO:0000256" key="1">
    <source>
        <dbReference type="SAM" id="Coils"/>
    </source>
</evidence>
<proteinExistence type="predicted"/>
<keyword evidence="4" id="KW-0449">Lipoprotein</keyword>